<dbReference type="EMBL" id="CP029287">
    <property type="protein sequence ID" value="AWR98715.1"/>
    <property type="molecule type" value="Genomic_DNA"/>
</dbReference>
<accession>A0A2U9IRT9</accession>
<reference evidence="3" key="2">
    <citation type="submission" date="2020-03" db="EMBL/GenBank/DDBJ databases">
        <title>Complete Genome Sequences of Extremely Thermoacidophilic, Metal-Mobilizing Type-Strain Members of the Archaeal Family Sulfolobaceae: Acidianus brierleyi DSM-1651T, Acidianus sulfidivorans DSM-18786T, Metallosphaera hakonensis DSM-7519T, and Metallosphaera prunae DSM-10039T.</title>
        <authorList>
            <person name="Counts J.A."/>
            <person name="Kelly R.M."/>
        </authorList>
    </citation>
    <scope>NUCLEOTIDE SEQUENCE [LARGE SCALE GENOMIC DNA]</scope>
    <source>
        <strain evidence="3">HO1-1</strain>
    </source>
</reference>
<evidence type="ECO:0000313" key="2">
    <source>
        <dbReference type="EMBL" id="AWR98715.1"/>
    </source>
</evidence>
<keyword evidence="2" id="KW-0378">Hydrolase</keyword>
<keyword evidence="3" id="KW-1185">Reference proteome</keyword>
<gene>
    <name evidence="2" type="ORF">DFR87_02325</name>
</gene>
<dbReference type="GeneID" id="36834141"/>
<dbReference type="GO" id="GO:0016787">
    <property type="term" value="F:hydrolase activity"/>
    <property type="evidence" value="ECO:0007669"/>
    <property type="project" value="UniProtKB-KW"/>
</dbReference>
<dbReference type="Pfam" id="PF00753">
    <property type="entry name" value="Lactamase_B"/>
    <property type="match status" value="1"/>
</dbReference>
<dbReference type="OrthoDB" id="197151at2157"/>
<dbReference type="SUPFAM" id="SSF56281">
    <property type="entry name" value="Metallo-hydrolase/oxidoreductase"/>
    <property type="match status" value="1"/>
</dbReference>
<dbReference type="PANTHER" id="PTHR42951:SF14">
    <property type="entry name" value="METALLO-BETA-LACTAMASE SUPERFAMILY PROTEIN"/>
    <property type="match status" value="1"/>
</dbReference>
<dbReference type="KEGG" id="mhk:DFR87_02325"/>
<dbReference type="InterPro" id="IPR001279">
    <property type="entry name" value="Metallo-B-lactamas"/>
</dbReference>
<evidence type="ECO:0000313" key="3">
    <source>
        <dbReference type="Proteomes" id="UP000247586"/>
    </source>
</evidence>
<organism evidence="2 3">
    <name type="scientific">Metallosphaera hakonensis JCM 8857 = DSM 7519</name>
    <dbReference type="NCBI Taxonomy" id="1293036"/>
    <lineage>
        <taxon>Archaea</taxon>
        <taxon>Thermoproteota</taxon>
        <taxon>Thermoprotei</taxon>
        <taxon>Sulfolobales</taxon>
        <taxon>Sulfolobaceae</taxon>
        <taxon>Metallosphaera</taxon>
    </lineage>
</organism>
<feature type="domain" description="Metallo-beta-lactamase" evidence="1">
    <location>
        <begin position="13"/>
        <end position="176"/>
    </location>
</feature>
<dbReference type="Proteomes" id="UP000247586">
    <property type="component" value="Chromosome"/>
</dbReference>
<name>A0A2U9IRT9_9CREN</name>
<dbReference type="SMART" id="SM00849">
    <property type="entry name" value="Lactamase_B"/>
    <property type="match status" value="1"/>
</dbReference>
<reference evidence="2 3" key="1">
    <citation type="submission" date="2018-05" db="EMBL/GenBank/DDBJ databases">
        <title>Complete Genome Sequences of Extremely Thermoacidophilic, Metal-Mobilizing Type-Strain Members of the Archaeal Family Sulfolobaceae: Acidianus brierleyi DSM-1651T, Acidianus sulfidivorans DSM-18786T, Metallosphaera hakonensis DSM-7519T, and Metallosphaera prunae DSM-10039T.</title>
        <authorList>
            <person name="Counts J.A."/>
            <person name="Kelly R.M."/>
        </authorList>
    </citation>
    <scope>NUCLEOTIDE SEQUENCE [LARGE SCALE GENOMIC DNA]</scope>
    <source>
        <strain evidence="2 3">HO1-1</strain>
    </source>
</reference>
<protein>
    <submittedName>
        <fullName evidence="2">MBL fold metallo-hydrolase</fullName>
    </submittedName>
</protein>
<sequence>MKLSKDLEVLPGSPNTLVYQGRVVVDLGGKNASLNLEAEVQLATHGHMDHIAGLLRESKVRYLPREDMWALSLLGRRVMTYGFSSKDSPLFTYDLLKEEISLSGDPEVEIVKLPGHTPGHSGYIVGNVLYAGDAFFGNRVLEGFVFPFYADFWTAVESMQKIKEIAKGLDNVVIAHGPVYEKKKMMEILEYNLNYADKLVSWVREAIRDGATAEEVVVKIMEKTVKDIKPTNVILNSITAKSILSQVAKEVTVEDKGVVYRS</sequence>
<dbReference type="STRING" id="1293036.GCA_001315825_02866"/>
<dbReference type="InterPro" id="IPR050855">
    <property type="entry name" value="NDM-1-like"/>
</dbReference>
<dbReference type="AlphaFoldDB" id="A0A2U9IRT9"/>
<dbReference type="RefSeq" id="WP_110368825.1">
    <property type="nucleotide sequence ID" value="NZ_CP029287.2"/>
</dbReference>
<dbReference type="PANTHER" id="PTHR42951">
    <property type="entry name" value="METALLO-BETA-LACTAMASE DOMAIN-CONTAINING"/>
    <property type="match status" value="1"/>
</dbReference>
<dbReference type="InterPro" id="IPR036866">
    <property type="entry name" value="RibonucZ/Hydroxyglut_hydro"/>
</dbReference>
<evidence type="ECO:0000259" key="1">
    <source>
        <dbReference type="SMART" id="SM00849"/>
    </source>
</evidence>
<proteinExistence type="predicted"/>
<reference evidence="3" key="3">
    <citation type="submission" date="2020-03" db="EMBL/GenBank/DDBJ databases">
        <title>Sequencing and Assembly of Multiple Reported Metal-Biooxidizing Members of the Extremely Thermoacidophilic Archaeal Family Sulfolobaceae.</title>
        <authorList>
            <person name="Counts J.A."/>
            <person name="Kelly R.M."/>
        </authorList>
    </citation>
    <scope>NUCLEOTIDE SEQUENCE [LARGE SCALE GENOMIC DNA]</scope>
    <source>
        <strain evidence="3">HO1-1</strain>
    </source>
</reference>
<dbReference type="Gene3D" id="3.60.15.10">
    <property type="entry name" value="Ribonuclease Z/Hydroxyacylglutathione hydrolase-like"/>
    <property type="match status" value="1"/>
</dbReference>